<dbReference type="SUPFAM" id="SSF52266">
    <property type="entry name" value="SGNH hydrolase"/>
    <property type="match status" value="1"/>
</dbReference>
<dbReference type="Gene3D" id="3.40.50.1110">
    <property type="entry name" value="SGNH hydrolase"/>
    <property type="match status" value="1"/>
</dbReference>
<organism evidence="2 3">
    <name type="scientific">Leptospira fluminis</name>
    <dbReference type="NCBI Taxonomy" id="2484979"/>
    <lineage>
        <taxon>Bacteria</taxon>
        <taxon>Pseudomonadati</taxon>
        <taxon>Spirochaetota</taxon>
        <taxon>Spirochaetia</taxon>
        <taxon>Leptospirales</taxon>
        <taxon>Leptospiraceae</taxon>
        <taxon>Leptospira</taxon>
    </lineage>
</organism>
<dbReference type="NCBIfam" id="NF047474">
    <property type="entry name" value="GDSL_LA_2486"/>
    <property type="match status" value="1"/>
</dbReference>
<reference evidence="2" key="1">
    <citation type="journal article" date="2019" name="PLoS Negl. Trop. Dis.">
        <title>Revisiting the worldwide diversity of Leptospira species in the environment.</title>
        <authorList>
            <person name="Vincent A.T."/>
            <person name="Schiettekatte O."/>
            <person name="Bourhy P."/>
            <person name="Veyrier F.J."/>
            <person name="Picardeau M."/>
        </authorList>
    </citation>
    <scope>NUCLEOTIDE SEQUENCE [LARGE SCALE GENOMIC DNA]</scope>
    <source>
        <strain evidence="2">SCS5</strain>
    </source>
</reference>
<dbReference type="InterPro" id="IPR036514">
    <property type="entry name" value="SGNH_hydro_sf"/>
</dbReference>
<gene>
    <name evidence="2" type="ORF">EHO61_13760</name>
</gene>
<dbReference type="GO" id="GO:0016788">
    <property type="term" value="F:hydrolase activity, acting on ester bonds"/>
    <property type="evidence" value="ECO:0007669"/>
    <property type="project" value="UniProtKB-ARBA"/>
</dbReference>
<keyword evidence="1" id="KW-0472">Membrane</keyword>
<evidence type="ECO:0000313" key="2">
    <source>
        <dbReference type="EMBL" id="TGK17446.1"/>
    </source>
</evidence>
<dbReference type="AlphaFoldDB" id="A0A4R9GP57"/>
<dbReference type="RefSeq" id="WP_135814121.1">
    <property type="nucleotide sequence ID" value="NZ_RQEV01000012.1"/>
</dbReference>
<name>A0A4R9GP57_9LEPT</name>
<keyword evidence="1" id="KW-0812">Transmembrane</keyword>
<accession>A0A4R9GP57</accession>
<evidence type="ECO:0000313" key="3">
    <source>
        <dbReference type="Proteomes" id="UP000297855"/>
    </source>
</evidence>
<protein>
    <recommendedName>
        <fullName evidence="4">SGNH/GDSL hydrolase family protein</fullName>
    </recommendedName>
</protein>
<keyword evidence="1" id="KW-1133">Transmembrane helix</keyword>
<sequence length="337" mass="38842">MILRNFRTSLKFLLILFALIGVSEIFLRLPLFPAISFRLEDKRLHCLSKGRIPWIRLCPNSDKNLYLPQKERGYRIRTNEYGERISYEPGKEPKLPQRELWIVGDSVAMGYLVQDEETISWRLAERKPNLRVRNLGVDSVGTLGILNILRENTSTFGLPKSSYWIYHISDLEDSFREERMLHSGKNRFSIRLSYYLSKYSALFDALKILSENFKPELAENRIESVPESLSPILTANHPHRTALLSLFSFCKENGFPLVLVLVPEPNLEYLPVFRSQLLEELKSLAGQNGIPVLDLRDGLSSFWKSTSTPLFLPRDGHPNPTMHARIAEAIEQDVSKR</sequence>
<feature type="transmembrane region" description="Helical" evidence="1">
    <location>
        <begin position="12"/>
        <end position="32"/>
    </location>
</feature>
<keyword evidence="3" id="KW-1185">Reference proteome</keyword>
<dbReference type="OrthoDB" id="343100at2"/>
<dbReference type="EMBL" id="RQEV01000012">
    <property type="protein sequence ID" value="TGK17446.1"/>
    <property type="molecule type" value="Genomic_DNA"/>
</dbReference>
<evidence type="ECO:0008006" key="4">
    <source>
        <dbReference type="Google" id="ProtNLM"/>
    </source>
</evidence>
<comment type="caution">
    <text evidence="2">The sequence shown here is derived from an EMBL/GenBank/DDBJ whole genome shotgun (WGS) entry which is preliminary data.</text>
</comment>
<proteinExistence type="predicted"/>
<dbReference type="Proteomes" id="UP000297855">
    <property type="component" value="Unassembled WGS sequence"/>
</dbReference>
<evidence type="ECO:0000256" key="1">
    <source>
        <dbReference type="SAM" id="Phobius"/>
    </source>
</evidence>